<sequence>MVETRWLELKKEQDATNTMVGGLVDRLELITQQMKDMQVQSEGKWEVMQSSLLALGNSIQEMKRGELRVEVTRAEAALAKRKEDNESVDRIAANYSLPKIEFPDFDGNNLDDWLYKCNRYFELERTPEDAKVKLASLYMYGGALQWHYTFLRNRPVGELLGWTEYVAAVTKRFGREVFEDPMGRMKNLKQEGVLSNLYVYMEEFDSCLRKVLERIELPVDFQISLFINGLREEYRNTLWLLRPTDLLSAQASARLLTRDVPPDSGSAGLARLNRPINRGLVSYQGTTNTYNRGKEPVVTKIASSGGNIVPKAALMPGGRRRLTQEEIAERRLKGLCFGCNEPFSREHKCARRQFFSLIVDEGDDEIVDEEERKSRYEDDRGEEFKVTLHALNGEIGDSSIQTMKLTGSYKKKTLHILIDSGSTHNFVDASVFKELGVSITPIKPIRVMVADGRTLLSNKLLRQFTWNMQGQVFEADFYVIPLVGCEMVLGVKWLSQLGDIVWNFKWRTMKFQQAQQEVILRGIGAATGKKLLTVAEKGNIRCHTANLLVPVRSRGSSTP</sequence>
<dbReference type="EMBL" id="CM042890">
    <property type="protein sequence ID" value="KAI4312947.1"/>
    <property type="molecule type" value="Genomic_DNA"/>
</dbReference>
<evidence type="ECO:0000313" key="2">
    <source>
        <dbReference type="Proteomes" id="UP001057402"/>
    </source>
</evidence>
<reference evidence="2" key="1">
    <citation type="journal article" date="2023" name="Front. Plant Sci.">
        <title>Chromosomal-level genome assembly of Melastoma candidum provides insights into trichome evolution.</title>
        <authorList>
            <person name="Zhong Y."/>
            <person name="Wu W."/>
            <person name="Sun C."/>
            <person name="Zou P."/>
            <person name="Liu Y."/>
            <person name="Dai S."/>
            <person name="Zhou R."/>
        </authorList>
    </citation>
    <scope>NUCLEOTIDE SEQUENCE [LARGE SCALE GENOMIC DNA]</scope>
</reference>
<evidence type="ECO:0000313" key="1">
    <source>
        <dbReference type="EMBL" id="KAI4312947.1"/>
    </source>
</evidence>
<accession>A0ACB9LMY3</accession>
<gene>
    <name evidence="1" type="ORF">MLD38_037731</name>
</gene>
<keyword evidence="2" id="KW-1185">Reference proteome</keyword>
<dbReference type="Proteomes" id="UP001057402">
    <property type="component" value="Chromosome 11"/>
</dbReference>
<name>A0ACB9LMY3_9MYRT</name>
<protein>
    <submittedName>
        <fullName evidence="1">Uncharacterized protein</fullName>
    </submittedName>
</protein>
<organism evidence="1 2">
    <name type="scientific">Melastoma candidum</name>
    <dbReference type="NCBI Taxonomy" id="119954"/>
    <lineage>
        <taxon>Eukaryota</taxon>
        <taxon>Viridiplantae</taxon>
        <taxon>Streptophyta</taxon>
        <taxon>Embryophyta</taxon>
        <taxon>Tracheophyta</taxon>
        <taxon>Spermatophyta</taxon>
        <taxon>Magnoliopsida</taxon>
        <taxon>eudicotyledons</taxon>
        <taxon>Gunneridae</taxon>
        <taxon>Pentapetalae</taxon>
        <taxon>rosids</taxon>
        <taxon>malvids</taxon>
        <taxon>Myrtales</taxon>
        <taxon>Melastomataceae</taxon>
        <taxon>Melastomatoideae</taxon>
        <taxon>Melastomateae</taxon>
        <taxon>Melastoma</taxon>
    </lineage>
</organism>
<comment type="caution">
    <text evidence="1">The sequence shown here is derived from an EMBL/GenBank/DDBJ whole genome shotgun (WGS) entry which is preliminary data.</text>
</comment>
<proteinExistence type="predicted"/>